<accession>A0A5B9DPP2</accession>
<dbReference type="Proteomes" id="UP000321062">
    <property type="component" value="Chromosome"/>
</dbReference>
<sequence length="626" mass="66919">MLDSLRSFSKTFIAKVFFAVLIVSFAAFGISNVITNLGSTTVARVGDEDISTRDFQRAYQQQLQMVAQQIGQVPTPDQANQLGVPGMTLSRLSSDAAVNQLANQFGLGVSEDKLAELVRNDPSFGGTLGGFNRQMFVQVLAQNGFTESEYLAMQSKVARRQQLATGLFGDTEVPDAALSIINHYMGDKRTVDYFVLNSTSLPPVAEPTEDDLTAYLKDHQSEFRTKETRTVDLLVLSPETLAATKTPTDEEIAAEYERTKDSLTKAEQRTIVQAVLPDDAAVKAFTDGKAAGKSFEDILKETQITPTVIGTLSKPQVTDPALAEAAFGLAKAGDFVLIPGIQGQQRAISVSDIVAGGTLSLAEAKDQVAKNLALSQAKAEYGDVLDQVEELRATLQPLTQIAERFKLPLVHLDLTPGAPQLSTVSGLLEGDAAKIGQTIFAAEANKLTPSISLAANRNAWFDLSKIEPARDQTLAEVHDAVAEAWTNEKTEQALADESVKILAQLDAGTSIADIAASLNQFPEVSAPLDRQGDGTPVFNAQVANAIFDGGPDHHGTVKNADGDYVVFKVSEVTPASGDLDPRIKTAVEDAARNALYGEFVSGVRDQAGVHINQAALNQLLSTSVTQ</sequence>
<organism evidence="10 11">
    <name type="scientific">Paradevosia tibetensis</name>
    <dbReference type="NCBI Taxonomy" id="1447062"/>
    <lineage>
        <taxon>Bacteria</taxon>
        <taxon>Pseudomonadati</taxon>
        <taxon>Pseudomonadota</taxon>
        <taxon>Alphaproteobacteria</taxon>
        <taxon>Hyphomicrobiales</taxon>
        <taxon>Devosiaceae</taxon>
        <taxon>Paradevosia</taxon>
    </lineage>
</organism>
<evidence type="ECO:0000313" key="10">
    <source>
        <dbReference type="EMBL" id="QEE20518.1"/>
    </source>
</evidence>
<dbReference type="KEGG" id="yti:FNA67_10205"/>
<keyword evidence="11" id="KW-1185">Reference proteome</keyword>
<dbReference type="Pfam" id="PF13624">
    <property type="entry name" value="SurA_N_3"/>
    <property type="match status" value="1"/>
</dbReference>
<evidence type="ECO:0000256" key="1">
    <source>
        <dbReference type="ARBA" id="ARBA00004401"/>
    </source>
</evidence>
<comment type="subcellular location">
    <subcellularLocation>
        <location evidence="1">Cell membrane</location>
        <topology evidence="1">Single-pass type II membrane protein</topology>
    </subcellularLocation>
</comment>
<dbReference type="AlphaFoldDB" id="A0A5B9DPP2"/>
<protein>
    <recommendedName>
        <fullName evidence="9">PpiC domain-containing protein</fullName>
    </recommendedName>
</protein>
<dbReference type="GO" id="GO:0003755">
    <property type="term" value="F:peptidyl-prolyl cis-trans isomerase activity"/>
    <property type="evidence" value="ECO:0007669"/>
    <property type="project" value="InterPro"/>
</dbReference>
<dbReference type="RefSeq" id="WP_147655961.1">
    <property type="nucleotide sequence ID" value="NZ_BMFM01000001.1"/>
</dbReference>
<evidence type="ECO:0000313" key="11">
    <source>
        <dbReference type="Proteomes" id="UP000321062"/>
    </source>
</evidence>
<dbReference type="PANTHER" id="PTHR47529:SF1">
    <property type="entry name" value="PERIPLASMIC CHAPERONE PPID"/>
    <property type="match status" value="1"/>
</dbReference>
<dbReference type="OrthoDB" id="9768393at2"/>
<evidence type="ECO:0000256" key="5">
    <source>
        <dbReference type="ARBA" id="ARBA00023136"/>
    </source>
</evidence>
<gene>
    <name evidence="10" type="ORF">FNA67_10205</name>
</gene>
<keyword evidence="6" id="KW-0143">Chaperone</keyword>
<dbReference type="GO" id="GO:0005886">
    <property type="term" value="C:plasma membrane"/>
    <property type="evidence" value="ECO:0007669"/>
    <property type="project" value="UniProtKB-SubCell"/>
</dbReference>
<keyword evidence="3 8" id="KW-0812">Transmembrane</keyword>
<keyword evidence="2" id="KW-1003">Cell membrane</keyword>
<proteinExistence type="inferred from homology"/>
<comment type="similarity">
    <text evidence="7">Belongs to the PpiD chaperone family.</text>
</comment>
<dbReference type="InterPro" id="IPR052029">
    <property type="entry name" value="PpiD_chaperone"/>
</dbReference>
<dbReference type="Pfam" id="PF13145">
    <property type="entry name" value="Rotamase_2"/>
    <property type="match status" value="1"/>
</dbReference>
<name>A0A5B9DPP2_9HYPH</name>
<feature type="transmembrane region" description="Helical" evidence="8">
    <location>
        <begin position="12"/>
        <end position="34"/>
    </location>
</feature>
<keyword evidence="4 8" id="KW-1133">Transmembrane helix</keyword>
<dbReference type="InterPro" id="IPR000297">
    <property type="entry name" value="PPIase_PpiC"/>
</dbReference>
<evidence type="ECO:0000256" key="6">
    <source>
        <dbReference type="ARBA" id="ARBA00023186"/>
    </source>
</evidence>
<dbReference type="InterPro" id="IPR027304">
    <property type="entry name" value="Trigger_fact/SurA_dom_sf"/>
</dbReference>
<reference evidence="10 11" key="1">
    <citation type="journal article" date="2015" name="Int. J. Syst. Evol. Microbiol.">
        <title>Youhaiella tibetensis gen. nov., sp. nov., isolated from subsurface sediment.</title>
        <authorList>
            <person name="Wang Y.X."/>
            <person name="Huang F.Q."/>
            <person name="Nogi Y."/>
            <person name="Pang S.J."/>
            <person name="Wang P.K."/>
            <person name="Lv J."/>
        </authorList>
    </citation>
    <scope>NUCLEOTIDE SEQUENCE [LARGE SCALE GENOMIC DNA]</scope>
    <source>
        <strain evidence="11">fig4</strain>
    </source>
</reference>
<evidence type="ECO:0000259" key="9">
    <source>
        <dbReference type="Pfam" id="PF13145"/>
    </source>
</evidence>
<dbReference type="PANTHER" id="PTHR47529">
    <property type="entry name" value="PEPTIDYL-PROLYL CIS-TRANS ISOMERASE D"/>
    <property type="match status" value="1"/>
</dbReference>
<evidence type="ECO:0000256" key="2">
    <source>
        <dbReference type="ARBA" id="ARBA00022475"/>
    </source>
</evidence>
<evidence type="ECO:0000256" key="4">
    <source>
        <dbReference type="ARBA" id="ARBA00022989"/>
    </source>
</evidence>
<dbReference type="EMBL" id="CP041690">
    <property type="protein sequence ID" value="QEE20518.1"/>
    <property type="molecule type" value="Genomic_DNA"/>
</dbReference>
<dbReference type="SUPFAM" id="SSF109998">
    <property type="entry name" value="Triger factor/SurA peptide-binding domain-like"/>
    <property type="match status" value="1"/>
</dbReference>
<keyword evidence="5 8" id="KW-0472">Membrane</keyword>
<evidence type="ECO:0000256" key="8">
    <source>
        <dbReference type="SAM" id="Phobius"/>
    </source>
</evidence>
<feature type="domain" description="PpiC" evidence="9">
    <location>
        <begin position="247"/>
        <end position="366"/>
    </location>
</feature>
<evidence type="ECO:0000256" key="7">
    <source>
        <dbReference type="ARBA" id="ARBA00038408"/>
    </source>
</evidence>
<evidence type="ECO:0000256" key="3">
    <source>
        <dbReference type="ARBA" id="ARBA00022692"/>
    </source>
</evidence>